<evidence type="ECO:0008006" key="4">
    <source>
        <dbReference type="Google" id="ProtNLM"/>
    </source>
</evidence>
<dbReference type="Proteomes" id="UP000054047">
    <property type="component" value="Unassembled WGS sequence"/>
</dbReference>
<evidence type="ECO:0000256" key="1">
    <source>
        <dbReference type="ARBA" id="ARBA00023157"/>
    </source>
</evidence>
<proteinExistence type="predicted"/>
<dbReference type="EMBL" id="KN742126">
    <property type="protein sequence ID" value="KIH53068.1"/>
    <property type="molecule type" value="Genomic_DNA"/>
</dbReference>
<dbReference type="SUPFAM" id="SSF57424">
    <property type="entry name" value="LDL receptor-like module"/>
    <property type="match status" value="1"/>
</dbReference>
<sequence>MNHIVRICTRALKEILSVDRCDGEIDCPGGEDEKGCDYPGSFGAAGKAARWAAFHNRGINLFLLLQARHVYSASQPLLSSAPHH</sequence>
<reference evidence="2 3" key="1">
    <citation type="submission" date="2013-12" db="EMBL/GenBank/DDBJ databases">
        <title>Draft genome of the parsitic nematode Ancylostoma duodenale.</title>
        <authorList>
            <person name="Mitreva M."/>
        </authorList>
    </citation>
    <scope>NUCLEOTIDE SEQUENCE [LARGE SCALE GENOMIC DNA]</scope>
    <source>
        <strain evidence="2 3">Zhejiang</strain>
    </source>
</reference>
<dbReference type="AlphaFoldDB" id="A0A0C2C9T7"/>
<dbReference type="Gene3D" id="4.10.400.10">
    <property type="entry name" value="Low-density Lipoprotein Receptor"/>
    <property type="match status" value="1"/>
</dbReference>
<evidence type="ECO:0000313" key="2">
    <source>
        <dbReference type="EMBL" id="KIH53068.1"/>
    </source>
</evidence>
<organism evidence="2 3">
    <name type="scientific">Ancylostoma duodenale</name>
    <dbReference type="NCBI Taxonomy" id="51022"/>
    <lineage>
        <taxon>Eukaryota</taxon>
        <taxon>Metazoa</taxon>
        <taxon>Ecdysozoa</taxon>
        <taxon>Nematoda</taxon>
        <taxon>Chromadorea</taxon>
        <taxon>Rhabditida</taxon>
        <taxon>Rhabditina</taxon>
        <taxon>Rhabditomorpha</taxon>
        <taxon>Strongyloidea</taxon>
        <taxon>Ancylostomatidae</taxon>
        <taxon>Ancylostomatinae</taxon>
        <taxon>Ancylostoma</taxon>
    </lineage>
</organism>
<gene>
    <name evidence="2" type="ORF">ANCDUO_16815</name>
</gene>
<accession>A0A0C2C9T7</accession>
<keyword evidence="1" id="KW-1015">Disulfide bond</keyword>
<name>A0A0C2C9T7_9BILA</name>
<evidence type="ECO:0000313" key="3">
    <source>
        <dbReference type="Proteomes" id="UP000054047"/>
    </source>
</evidence>
<keyword evidence="3" id="KW-1185">Reference proteome</keyword>
<protein>
    <recommendedName>
        <fullName evidence="4">Low-density lipoprotein receptor domain class A</fullName>
    </recommendedName>
</protein>
<dbReference type="InterPro" id="IPR002172">
    <property type="entry name" value="LDrepeatLR_classA_rpt"/>
</dbReference>
<dbReference type="InterPro" id="IPR036055">
    <property type="entry name" value="LDL_receptor-like_sf"/>
</dbReference>
<dbReference type="CDD" id="cd00112">
    <property type="entry name" value="LDLa"/>
    <property type="match status" value="1"/>
</dbReference>
<dbReference type="OrthoDB" id="5848498at2759"/>